<organism evidence="5 6">
    <name type="scientific">Macrostomum lignano</name>
    <dbReference type="NCBI Taxonomy" id="282301"/>
    <lineage>
        <taxon>Eukaryota</taxon>
        <taxon>Metazoa</taxon>
        <taxon>Spiralia</taxon>
        <taxon>Lophotrochozoa</taxon>
        <taxon>Platyhelminthes</taxon>
        <taxon>Rhabditophora</taxon>
        <taxon>Macrostomorpha</taxon>
        <taxon>Macrostomida</taxon>
        <taxon>Macrostomidae</taxon>
        <taxon>Macrostomum</taxon>
    </lineage>
</organism>
<evidence type="ECO:0000256" key="3">
    <source>
        <dbReference type="ARBA" id="ARBA00023212"/>
    </source>
</evidence>
<keyword evidence="3" id="KW-0206">Cytoskeleton</keyword>
<comment type="caution">
    <text evidence="5">The sequence shown here is derived from an EMBL/GenBank/DDBJ whole genome shotgun (WGS) entry which is preliminary data.</text>
</comment>
<evidence type="ECO:0008006" key="7">
    <source>
        <dbReference type="Google" id="ProtNLM"/>
    </source>
</evidence>
<name>A0A267EMD2_9PLAT</name>
<evidence type="ECO:0000313" key="5">
    <source>
        <dbReference type="EMBL" id="PAA62715.1"/>
    </source>
</evidence>
<dbReference type="Pfam" id="PF03250">
    <property type="entry name" value="Tropomodulin"/>
    <property type="match status" value="1"/>
</dbReference>
<dbReference type="GO" id="GO:0030016">
    <property type="term" value="C:myofibril"/>
    <property type="evidence" value="ECO:0007669"/>
    <property type="project" value="TreeGrafter"/>
</dbReference>
<evidence type="ECO:0000256" key="4">
    <source>
        <dbReference type="SAM" id="MobiDB-lite"/>
    </source>
</evidence>
<feature type="region of interest" description="Disordered" evidence="4">
    <location>
        <begin position="37"/>
        <end position="68"/>
    </location>
</feature>
<evidence type="ECO:0000256" key="1">
    <source>
        <dbReference type="ARBA" id="ARBA00004245"/>
    </source>
</evidence>
<keyword evidence="2" id="KW-0963">Cytoplasm</keyword>
<reference evidence="5 6" key="1">
    <citation type="submission" date="2017-06" db="EMBL/GenBank/DDBJ databases">
        <title>A platform for efficient transgenesis in Macrostomum lignano, a flatworm model organism for stem cell research.</title>
        <authorList>
            <person name="Berezikov E."/>
        </authorList>
    </citation>
    <scope>NUCLEOTIDE SEQUENCE [LARGE SCALE GENOMIC DNA]</scope>
    <source>
        <strain evidence="5">DV1</strain>
        <tissue evidence="5">Whole organism</tissue>
    </source>
</reference>
<keyword evidence="6" id="KW-1185">Reference proteome</keyword>
<dbReference type="AlphaFoldDB" id="A0A267EMD2"/>
<dbReference type="GO" id="GO:0005523">
    <property type="term" value="F:tropomyosin binding"/>
    <property type="evidence" value="ECO:0007669"/>
    <property type="project" value="InterPro"/>
</dbReference>
<dbReference type="SUPFAM" id="SSF52047">
    <property type="entry name" value="RNI-like"/>
    <property type="match status" value="1"/>
</dbReference>
<evidence type="ECO:0000313" key="6">
    <source>
        <dbReference type="Proteomes" id="UP000215902"/>
    </source>
</evidence>
<proteinExistence type="predicted"/>
<dbReference type="InterPro" id="IPR004934">
    <property type="entry name" value="TMOD"/>
</dbReference>
<gene>
    <name evidence="5" type="ORF">BOX15_Mlig026399g1</name>
</gene>
<dbReference type="PANTHER" id="PTHR10901:SF6">
    <property type="entry name" value="TROPOMODULIN, ISOFORM N"/>
    <property type="match status" value="1"/>
</dbReference>
<evidence type="ECO:0000256" key="2">
    <source>
        <dbReference type="ARBA" id="ARBA00022490"/>
    </source>
</evidence>
<dbReference type="GO" id="GO:0007015">
    <property type="term" value="P:actin filament organization"/>
    <property type="evidence" value="ECO:0007669"/>
    <property type="project" value="TreeGrafter"/>
</dbReference>
<dbReference type="OrthoDB" id="2163268at2759"/>
<dbReference type="InterPro" id="IPR032675">
    <property type="entry name" value="LRR_dom_sf"/>
</dbReference>
<dbReference type="PANTHER" id="PTHR10901">
    <property type="entry name" value="TROPOMODULIN"/>
    <property type="match status" value="1"/>
</dbReference>
<sequence length="356" mass="40084">TKKYIMTTKLFGKDLKEYEDIDVDELLAKLTPEEIDELNSELDPDNSLLPPSQRCRNQTDKEPTGPFDRDRLIKFLRDQAAKEKDWEEAVPYEKKTRGKVFVPKEQSVKAFSDQDLADMGLDPETEDVLRNASEEEIVDLAAALGFSSIMNQVQYWDSVKNSGQSLEGGFTATAKSELIKAMADEPPNPTDLNDSIRRLESDAADLQDLNLNNLREISGQDWDRLWTALGKNTKLKKLQAANCGLTDAKAAGLLTALETNKTLETLCLDSNILTGPYIVKLFSAIGNQGRIRELRLSNQRQRVFGVQIEMEILRLVGENETLIRLGIDLQIVEAKVRVQDRVQRNMDKATRLARAS</sequence>
<feature type="non-terminal residue" evidence="5">
    <location>
        <position position="1"/>
    </location>
</feature>
<comment type="subcellular location">
    <subcellularLocation>
        <location evidence="1">Cytoplasm</location>
        <location evidence="1">Cytoskeleton</location>
    </subcellularLocation>
</comment>
<dbReference type="EMBL" id="NIVC01001907">
    <property type="protein sequence ID" value="PAA62715.1"/>
    <property type="molecule type" value="Genomic_DNA"/>
</dbReference>
<protein>
    <recommendedName>
        <fullName evidence="7">Tropomodulin</fullName>
    </recommendedName>
</protein>
<dbReference type="GO" id="GO:0030239">
    <property type="term" value="P:myofibril assembly"/>
    <property type="evidence" value="ECO:0007669"/>
    <property type="project" value="TreeGrafter"/>
</dbReference>
<accession>A0A267EMD2</accession>
<dbReference type="STRING" id="282301.A0A267EMD2"/>
<dbReference type="Gene3D" id="3.80.10.10">
    <property type="entry name" value="Ribonuclease Inhibitor"/>
    <property type="match status" value="1"/>
</dbReference>
<dbReference type="GO" id="GO:0005856">
    <property type="term" value="C:cytoskeleton"/>
    <property type="evidence" value="ECO:0007669"/>
    <property type="project" value="UniProtKB-SubCell"/>
</dbReference>
<dbReference type="Proteomes" id="UP000215902">
    <property type="component" value="Unassembled WGS sequence"/>
</dbReference>
<feature type="compositionally biased region" description="Basic and acidic residues" evidence="4">
    <location>
        <begin position="57"/>
        <end position="68"/>
    </location>
</feature>
<dbReference type="GO" id="GO:0051694">
    <property type="term" value="P:pointed-end actin filament capping"/>
    <property type="evidence" value="ECO:0007669"/>
    <property type="project" value="InterPro"/>
</dbReference>